<dbReference type="Proteomes" id="UP000324233">
    <property type="component" value="Chromosome"/>
</dbReference>
<dbReference type="InterPro" id="IPR009781">
    <property type="entry name" value="DUF1345"/>
</dbReference>
<dbReference type="EMBL" id="CP042997">
    <property type="protein sequence ID" value="QEH35881.1"/>
    <property type="molecule type" value="Genomic_DNA"/>
</dbReference>
<reference evidence="2 3" key="1">
    <citation type="submission" date="2019-08" db="EMBL/GenBank/DDBJ databases">
        <title>Deep-cultivation of Planctomycetes and their phenomic and genomic characterization uncovers novel biology.</title>
        <authorList>
            <person name="Wiegand S."/>
            <person name="Jogler M."/>
            <person name="Boedeker C."/>
            <person name="Pinto D."/>
            <person name="Vollmers J."/>
            <person name="Rivas-Marin E."/>
            <person name="Kohn T."/>
            <person name="Peeters S.H."/>
            <person name="Heuer A."/>
            <person name="Rast P."/>
            <person name="Oberbeckmann S."/>
            <person name="Bunk B."/>
            <person name="Jeske O."/>
            <person name="Meyerdierks A."/>
            <person name="Storesund J.E."/>
            <person name="Kallscheuer N."/>
            <person name="Luecker S."/>
            <person name="Lage O.M."/>
            <person name="Pohl T."/>
            <person name="Merkel B.J."/>
            <person name="Hornburger P."/>
            <person name="Mueller R.-W."/>
            <person name="Bruemmer F."/>
            <person name="Labrenz M."/>
            <person name="Spormann A.M."/>
            <person name="Op den Camp H."/>
            <person name="Overmann J."/>
            <person name="Amann R."/>
            <person name="Jetten M.S.M."/>
            <person name="Mascher T."/>
            <person name="Medema M.H."/>
            <person name="Devos D.P."/>
            <person name="Kaster A.-K."/>
            <person name="Ovreas L."/>
            <person name="Rohde M."/>
            <person name="Galperin M.Y."/>
            <person name="Jogler C."/>
        </authorList>
    </citation>
    <scope>NUCLEOTIDE SEQUENCE [LARGE SCALE GENOMIC DNA]</scope>
    <source>
        <strain evidence="2 3">OJF2</strain>
    </source>
</reference>
<keyword evidence="1" id="KW-0472">Membrane</keyword>
<keyword evidence="1" id="KW-1133">Transmembrane helix</keyword>
<evidence type="ECO:0008006" key="4">
    <source>
        <dbReference type="Google" id="ProtNLM"/>
    </source>
</evidence>
<feature type="transmembrane region" description="Helical" evidence="1">
    <location>
        <begin position="113"/>
        <end position="136"/>
    </location>
</feature>
<accession>A0A5B9W788</accession>
<proteinExistence type="predicted"/>
<dbReference type="AlphaFoldDB" id="A0A5B9W788"/>
<feature type="transmembrane region" description="Helical" evidence="1">
    <location>
        <begin position="12"/>
        <end position="28"/>
    </location>
</feature>
<keyword evidence="1" id="KW-0812">Transmembrane</keyword>
<feature type="transmembrane region" description="Helical" evidence="1">
    <location>
        <begin position="195"/>
        <end position="216"/>
    </location>
</feature>
<protein>
    <recommendedName>
        <fullName evidence="4">DUF1345 domain-containing protein</fullName>
    </recommendedName>
</protein>
<keyword evidence="3" id="KW-1185">Reference proteome</keyword>
<dbReference type="KEGG" id="agv:OJF2_44380"/>
<organism evidence="2 3">
    <name type="scientific">Aquisphaera giovannonii</name>
    <dbReference type="NCBI Taxonomy" id="406548"/>
    <lineage>
        <taxon>Bacteria</taxon>
        <taxon>Pseudomonadati</taxon>
        <taxon>Planctomycetota</taxon>
        <taxon>Planctomycetia</taxon>
        <taxon>Isosphaerales</taxon>
        <taxon>Isosphaeraceae</taxon>
        <taxon>Aquisphaera</taxon>
    </lineage>
</organism>
<evidence type="ECO:0000313" key="3">
    <source>
        <dbReference type="Proteomes" id="UP000324233"/>
    </source>
</evidence>
<evidence type="ECO:0000313" key="2">
    <source>
        <dbReference type="EMBL" id="QEH35881.1"/>
    </source>
</evidence>
<sequence length="217" mass="23835">MINPVRFLKAQPRFFTAVAVGAVLWFLLPHGWRGSTRLLVTWDCATGLYLVLAAVMMARSDIGSMRYRAEMQDEGQVAILVLVAVTALISLGGTMAEMAAAKATVTTNGWQHVALACLTVLLSWTFAHTIFAIHYAHEYYEGPEHAPSEGLDFPGHGRPDYWDFLYYAFVIGTACATADVNVTSRAMRRITTLHCAFAFFFNATILALTVNVGAGFF</sequence>
<feature type="transmembrane region" description="Helical" evidence="1">
    <location>
        <begin position="164"/>
        <end position="183"/>
    </location>
</feature>
<evidence type="ECO:0000256" key="1">
    <source>
        <dbReference type="SAM" id="Phobius"/>
    </source>
</evidence>
<dbReference type="Pfam" id="PF07077">
    <property type="entry name" value="DUF1345"/>
    <property type="match status" value="1"/>
</dbReference>
<feature type="transmembrane region" description="Helical" evidence="1">
    <location>
        <begin position="40"/>
        <end position="58"/>
    </location>
</feature>
<gene>
    <name evidence="2" type="ORF">OJF2_44380</name>
</gene>
<dbReference type="OrthoDB" id="64737at2"/>
<feature type="transmembrane region" description="Helical" evidence="1">
    <location>
        <begin position="78"/>
        <end position="101"/>
    </location>
</feature>
<name>A0A5B9W788_9BACT</name>
<dbReference type="RefSeq" id="WP_148595623.1">
    <property type="nucleotide sequence ID" value="NZ_CP042997.1"/>
</dbReference>